<protein>
    <submittedName>
        <fullName evidence="2">Uncharacterized protein</fullName>
    </submittedName>
</protein>
<gene>
    <name evidence="2" type="ORF">E2C01_024235</name>
</gene>
<feature type="region of interest" description="Disordered" evidence="1">
    <location>
        <begin position="46"/>
        <end position="70"/>
    </location>
</feature>
<feature type="compositionally biased region" description="Pro residues" evidence="1">
    <location>
        <begin position="108"/>
        <end position="121"/>
    </location>
</feature>
<keyword evidence="3" id="KW-1185">Reference proteome</keyword>
<dbReference type="AlphaFoldDB" id="A0A5B7EDA8"/>
<dbReference type="Proteomes" id="UP000324222">
    <property type="component" value="Unassembled WGS sequence"/>
</dbReference>
<evidence type="ECO:0000256" key="1">
    <source>
        <dbReference type="SAM" id="MobiDB-lite"/>
    </source>
</evidence>
<accession>A0A5B7EDA8</accession>
<organism evidence="2 3">
    <name type="scientific">Portunus trituberculatus</name>
    <name type="common">Swimming crab</name>
    <name type="synonym">Neptunus trituberculatus</name>
    <dbReference type="NCBI Taxonomy" id="210409"/>
    <lineage>
        <taxon>Eukaryota</taxon>
        <taxon>Metazoa</taxon>
        <taxon>Ecdysozoa</taxon>
        <taxon>Arthropoda</taxon>
        <taxon>Crustacea</taxon>
        <taxon>Multicrustacea</taxon>
        <taxon>Malacostraca</taxon>
        <taxon>Eumalacostraca</taxon>
        <taxon>Eucarida</taxon>
        <taxon>Decapoda</taxon>
        <taxon>Pleocyemata</taxon>
        <taxon>Brachyura</taxon>
        <taxon>Eubrachyura</taxon>
        <taxon>Portunoidea</taxon>
        <taxon>Portunidae</taxon>
        <taxon>Portuninae</taxon>
        <taxon>Portunus</taxon>
    </lineage>
</organism>
<evidence type="ECO:0000313" key="2">
    <source>
        <dbReference type="EMBL" id="MPC30963.1"/>
    </source>
</evidence>
<proteinExistence type="predicted"/>
<feature type="region of interest" description="Disordered" evidence="1">
    <location>
        <begin position="97"/>
        <end position="127"/>
    </location>
</feature>
<sequence>MRRHPCWEYHFLVSQNRDTLYCNASYFKAKEVWGVLSRPSCSVTLPRLPERGRKQGKGSPSSCKSEQAGRLSSLPAAASLRSIGGYNHYELVAPAKRPSGRAATRALPPSPSPRPAPPHPQPSFKLGPGVRTARVAYLFIIPGGDGGGGGGSSLGSTQRCSVLSSPRVASSGRVSLHSLASHPRQHFTHTWITPEGGLLPPRRGAVGQGATSTEVALPTVTRRATKGLAVVAP</sequence>
<evidence type="ECO:0000313" key="3">
    <source>
        <dbReference type="Proteomes" id="UP000324222"/>
    </source>
</evidence>
<comment type="caution">
    <text evidence="2">The sequence shown here is derived from an EMBL/GenBank/DDBJ whole genome shotgun (WGS) entry which is preliminary data.</text>
</comment>
<reference evidence="2 3" key="1">
    <citation type="submission" date="2019-05" db="EMBL/GenBank/DDBJ databases">
        <title>Another draft genome of Portunus trituberculatus and its Hox gene families provides insights of decapod evolution.</title>
        <authorList>
            <person name="Jeong J.-H."/>
            <person name="Song I."/>
            <person name="Kim S."/>
            <person name="Choi T."/>
            <person name="Kim D."/>
            <person name="Ryu S."/>
            <person name="Kim W."/>
        </authorList>
    </citation>
    <scope>NUCLEOTIDE SEQUENCE [LARGE SCALE GENOMIC DNA]</scope>
    <source>
        <tissue evidence="2">Muscle</tissue>
    </source>
</reference>
<dbReference type="EMBL" id="VSRR010002345">
    <property type="protein sequence ID" value="MPC30963.1"/>
    <property type="molecule type" value="Genomic_DNA"/>
</dbReference>
<name>A0A5B7EDA8_PORTR</name>